<dbReference type="EMBL" id="JAMKFB020000025">
    <property type="protein sequence ID" value="KAL0155226.1"/>
    <property type="molecule type" value="Genomic_DNA"/>
</dbReference>
<feature type="non-terminal residue" evidence="1">
    <location>
        <position position="1"/>
    </location>
</feature>
<proteinExistence type="predicted"/>
<evidence type="ECO:0000313" key="1">
    <source>
        <dbReference type="EMBL" id="KAL0155226.1"/>
    </source>
</evidence>
<dbReference type="Proteomes" id="UP001529510">
    <property type="component" value="Unassembled WGS sequence"/>
</dbReference>
<keyword evidence="2" id="KW-1185">Reference proteome</keyword>
<organism evidence="1 2">
    <name type="scientific">Cirrhinus mrigala</name>
    <name type="common">Mrigala</name>
    <dbReference type="NCBI Taxonomy" id="683832"/>
    <lineage>
        <taxon>Eukaryota</taxon>
        <taxon>Metazoa</taxon>
        <taxon>Chordata</taxon>
        <taxon>Craniata</taxon>
        <taxon>Vertebrata</taxon>
        <taxon>Euteleostomi</taxon>
        <taxon>Actinopterygii</taxon>
        <taxon>Neopterygii</taxon>
        <taxon>Teleostei</taxon>
        <taxon>Ostariophysi</taxon>
        <taxon>Cypriniformes</taxon>
        <taxon>Cyprinidae</taxon>
        <taxon>Labeoninae</taxon>
        <taxon>Labeonini</taxon>
        <taxon>Cirrhinus</taxon>
    </lineage>
</organism>
<name>A0ABD0N321_CIRMR</name>
<reference evidence="1 2" key="1">
    <citation type="submission" date="2024-05" db="EMBL/GenBank/DDBJ databases">
        <title>Genome sequencing and assembly of Indian major carp, Cirrhinus mrigala (Hamilton, 1822).</title>
        <authorList>
            <person name="Mohindra V."/>
            <person name="Chowdhury L.M."/>
            <person name="Lal K."/>
            <person name="Jena J.K."/>
        </authorList>
    </citation>
    <scope>NUCLEOTIDE SEQUENCE [LARGE SCALE GENOMIC DNA]</scope>
    <source>
        <strain evidence="1">CM1030</strain>
        <tissue evidence="1">Blood</tissue>
    </source>
</reference>
<sequence>QTSTVVNERLQELVKLFKERTERVKEKLIDPDNSDDDTPPACELNQKYHTKWHLL</sequence>
<evidence type="ECO:0000313" key="2">
    <source>
        <dbReference type="Proteomes" id="UP001529510"/>
    </source>
</evidence>
<protein>
    <submittedName>
        <fullName evidence="1">Uncharacterized protein</fullName>
    </submittedName>
</protein>
<comment type="caution">
    <text evidence="1">The sequence shown here is derived from an EMBL/GenBank/DDBJ whole genome shotgun (WGS) entry which is preliminary data.</text>
</comment>
<accession>A0ABD0N321</accession>
<dbReference type="AlphaFoldDB" id="A0ABD0N321"/>
<gene>
    <name evidence="1" type="ORF">M9458_049489</name>
</gene>